<evidence type="ECO:0000313" key="3">
    <source>
        <dbReference type="Proteomes" id="UP000765509"/>
    </source>
</evidence>
<comment type="caution">
    <text evidence="2">The sequence shown here is derived from an EMBL/GenBank/DDBJ whole genome shotgun (WGS) entry which is preliminary data.</text>
</comment>
<accession>A0A9Q3C3M4</accession>
<evidence type="ECO:0000313" key="2">
    <source>
        <dbReference type="EMBL" id="MBW0477839.1"/>
    </source>
</evidence>
<feature type="compositionally biased region" description="Polar residues" evidence="1">
    <location>
        <begin position="1"/>
        <end position="18"/>
    </location>
</feature>
<keyword evidence="3" id="KW-1185">Reference proteome</keyword>
<reference evidence="2" key="1">
    <citation type="submission" date="2021-03" db="EMBL/GenBank/DDBJ databases">
        <title>Draft genome sequence of rust myrtle Austropuccinia psidii MF-1, a brazilian biotype.</title>
        <authorList>
            <person name="Quecine M.C."/>
            <person name="Pachon D.M.R."/>
            <person name="Bonatelli M.L."/>
            <person name="Correr F.H."/>
            <person name="Franceschini L.M."/>
            <person name="Leite T.F."/>
            <person name="Margarido G.R.A."/>
            <person name="Almeida C.A."/>
            <person name="Ferrarezi J.A."/>
            <person name="Labate C.A."/>
        </authorList>
    </citation>
    <scope>NUCLEOTIDE SEQUENCE</scope>
    <source>
        <strain evidence="2">MF-1</strain>
    </source>
</reference>
<feature type="region of interest" description="Disordered" evidence="1">
    <location>
        <begin position="67"/>
        <end position="103"/>
    </location>
</feature>
<organism evidence="2 3">
    <name type="scientific">Austropuccinia psidii MF-1</name>
    <dbReference type="NCBI Taxonomy" id="1389203"/>
    <lineage>
        <taxon>Eukaryota</taxon>
        <taxon>Fungi</taxon>
        <taxon>Dikarya</taxon>
        <taxon>Basidiomycota</taxon>
        <taxon>Pucciniomycotina</taxon>
        <taxon>Pucciniomycetes</taxon>
        <taxon>Pucciniales</taxon>
        <taxon>Sphaerophragmiaceae</taxon>
        <taxon>Austropuccinia</taxon>
    </lineage>
</organism>
<proteinExistence type="predicted"/>
<name>A0A9Q3C3M4_9BASI</name>
<dbReference type="EMBL" id="AVOT02004946">
    <property type="protein sequence ID" value="MBW0477839.1"/>
    <property type="molecule type" value="Genomic_DNA"/>
</dbReference>
<sequence>MEDPSNTAKYSPHQNTGFTKFRPVPKYWRRSLYSLNEDKAWTGIPIQVSNSVKTQLVQNQLKLINKEESGHHKVPGLSTQTPGWNFSHIPDPLHPPGGFPPFK</sequence>
<dbReference type="Proteomes" id="UP000765509">
    <property type="component" value="Unassembled WGS sequence"/>
</dbReference>
<protein>
    <submittedName>
        <fullName evidence="2">Uncharacterized protein</fullName>
    </submittedName>
</protein>
<gene>
    <name evidence="2" type="ORF">O181_017554</name>
</gene>
<evidence type="ECO:0000256" key="1">
    <source>
        <dbReference type="SAM" id="MobiDB-lite"/>
    </source>
</evidence>
<feature type="compositionally biased region" description="Pro residues" evidence="1">
    <location>
        <begin position="92"/>
        <end position="103"/>
    </location>
</feature>
<feature type="region of interest" description="Disordered" evidence="1">
    <location>
        <begin position="1"/>
        <end position="20"/>
    </location>
</feature>
<dbReference type="AlphaFoldDB" id="A0A9Q3C3M4"/>